<dbReference type="InterPro" id="IPR012795">
    <property type="entry name" value="tRNA_Ile_lys_synt_N"/>
</dbReference>
<protein>
    <recommendedName>
        <fullName evidence="8">tRNA(Ile)-lysidine synthase</fullName>
        <ecNumber evidence="8">6.3.4.19</ecNumber>
    </recommendedName>
    <alternativeName>
        <fullName evidence="8">tRNA(Ile)-2-lysyl-cytidine synthase</fullName>
    </alternativeName>
    <alternativeName>
        <fullName evidence="8">tRNA(Ile)-lysidine synthetase</fullName>
    </alternativeName>
</protein>
<comment type="function">
    <text evidence="8">Ligates lysine onto the cytidine present at position 34 of the AUA codon-specific tRNA(Ile) that contains the anticodon CAU, in an ATP-dependent manner. Cytidine is converted to lysidine, thus changing the amino acid specificity of the tRNA from methionine to isoleucine.</text>
</comment>
<dbReference type="InterPro" id="IPR012796">
    <property type="entry name" value="Lysidine-tRNA-synth_C"/>
</dbReference>
<evidence type="ECO:0000256" key="4">
    <source>
        <dbReference type="ARBA" id="ARBA00022694"/>
    </source>
</evidence>
<dbReference type="CDD" id="cd01992">
    <property type="entry name" value="TilS_N"/>
    <property type="match status" value="1"/>
</dbReference>
<dbReference type="Gene3D" id="3.40.50.620">
    <property type="entry name" value="HUPs"/>
    <property type="match status" value="1"/>
</dbReference>
<dbReference type="RefSeq" id="WP_036653113.1">
    <property type="nucleotide sequence ID" value="NZ_BAVZ01000028.1"/>
</dbReference>
<keyword evidence="4 8" id="KW-0819">tRNA processing</keyword>
<evidence type="ECO:0000256" key="1">
    <source>
        <dbReference type="ARBA" id="ARBA00004496"/>
    </source>
</evidence>
<dbReference type="GO" id="GO:0006400">
    <property type="term" value="P:tRNA modification"/>
    <property type="evidence" value="ECO:0007669"/>
    <property type="project" value="UniProtKB-UniRule"/>
</dbReference>
<dbReference type="SMART" id="SM00977">
    <property type="entry name" value="TilS_C"/>
    <property type="match status" value="1"/>
</dbReference>
<keyword evidence="3 8" id="KW-0436">Ligase</keyword>
<dbReference type="GO" id="GO:0005737">
    <property type="term" value="C:cytoplasm"/>
    <property type="evidence" value="ECO:0007669"/>
    <property type="project" value="UniProtKB-SubCell"/>
</dbReference>
<evidence type="ECO:0000313" key="11">
    <source>
        <dbReference type="Proteomes" id="UP000019364"/>
    </source>
</evidence>
<evidence type="ECO:0000256" key="3">
    <source>
        <dbReference type="ARBA" id="ARBA00022598"/>
    </source>
</evidence>
<comment type="subcellular location">
    <subcellularLocation>
        <location evidence="1 8">Cytoplasm</location>
    </subcellularLocation>
</comment>
<name>W7Z0U3_9BACL</name>
<dbReference type="Pfam" id="PF01171">
    <property type="entry name" value="ATP_bind_3"/>
    <property type="match status" value="1"/>
</dbReference>
<comment type="domain">
    <text evidence="8">The N-terminal region contains the highly conserved SGGXDS motif, predicted to be a P-loop motif involved in ATP binding.</text>
</comment>
<gene>
    <name evidence="8" type="primary">tilS</name>
    <name evidence="10" type="ORF">JCM16418_4788</name>
</gene>
<dbReference type="InterPro" id="IPR011063">
    <property type="entry name" value="TilS/TtcA_N"/>
</dbReference>
<dbReference type="NCBIfam" id="TIGR02432">
    <property type="entry name" value="lysidine_TilS_N"/>
    <property type="match status" value="1"/>
</dbReference>
<reference evidence="10 11" key="1">
    <citation type="journal article" date="2014" name="Genome Announc.">
        <title>Draft Genome Sequence of Paenibacillus pini JCM 16418T, Isolated from the Rhizosphere of Pine Tree.</title>
        <authorList>
            <person name="Yuki M."/>
            <person name="Oshima K."/>
            <person name="Suda W."/>
            <person name="Oshida Y."/>
            <person name="Kitamura K."/>
            <person name="Iida Y."/>
            <person name="Hattori M."/>
            <person name="Ohkuma M."/>
        </authorList>
    </citation>
    <scope>NUCLEOTIDE SEQUENCE [LARGE SCALE GENOMIC DNA]</scope>
    <source>
        <strain evidence="10 11">JCM 16418</strain>
    </source>
</reference>
<dbReference type="AlphaFoldDB" id="W7Z0U3"/>
<feature type="domain" description="Lysidine-tRNA(Ile) synthetase C-terminal" evidence="9">
    <location>
        <begin position="399"/>
        <end position="472"/>
    </location>
</feature>
<dbReference type="Pfam" id="PF11734">
    <property type="entry name" value="TilS_C"/>
    <property type="match status" value="1"/>
</dbReference>
<evidence type="ECO:0000259" key="9">
    <source>
        <dbReference type="SMART" id="SM00977"/>
    </source>
</evidence>
<feature type="binding site" evidence="8">
    <location>
        <begin position="35"/>
        <end position="40"/>
    </location>
    <ligand>
        <name>ATP</name>
        <dbReference type="ChEBI" id="CHEBI:30616"/>
    </ligand>
</feature>
<accession>W7Z0U3</accession>
<dbReference type="STRING" id="1236976.JCM16418_4788"/>
<dbReference type="Gene3D" id="1.20.59.20">
    <property type="match status" value="1"/>
</dbReference>
<evidence type="ECO:0000313" key="10">
    <source>
        <dbReference type="EMBL" id="GAF10576.1"/>
    </source>
</evidence>
<evidence type="ECO:0000256" key="5">
    <source>
        <dbReference type="ARBA" id="ARBA00022741"/>
    </source>
</evidence>
<keyword evidence="2 8" id="KW-0963">Cytoplasm</keyword>
<comment type="caution">
    <text evidence="10">The sequence shown here is derived from an EMBL/GenBank/DDBJ whole genome shotgun (WGS) entry which is preliminary data.</text>
</comment>
<keyword evidence="11" id="KW-1185">Reference proteome</keyword>
<evidence type="ECO:0000256" key="2">
    <source>
        <dbReference type="ARBA" id="ARBA00022490"/>
    </source>
</evidence>
<dbReference type="PANTHER" id="PTHR43033:SF1">
    <property type="entry name" value="TRNA(ILE)-LYSIDINE SYNTHASE-RELATED"/>
    <property type="match status" value="1"/>
</dbReference>
<comment type="catalytic activity">
    <reaction evidence="7 8">
        <text>cytidine(34) in tRNA(Ile2) + L-lysine + ATP = lysidine(34) in tRNA(Ile2) + AMP + diphosphate + H(+)</text>
        <dbReference type="Rhea" id="RHEA:43744"/>
        <dbReference type="Rhea" id="RHEA-COMP:10625"/>
        <dbReference type="Rhea" id="RHEA-COMP:10670"/>
        <dbReference type="ChEBI" id="CHEBI:15378"/>
        <dbReference type="ChEBI" id="CHEBI:30616"/>
        <dbReference type="ChEBI" id="CHEBI:32551"/>
        <dbReference type="ChEBI" id="CHEBI:33019"/>
        <dbReference type="ChEBI" id="CHEBI:82748"/>
        <dbReference type="ChEBI" id="CHEBI:83665"/>
        <dbReference type="ChEBI" id="CHEBI:456215"/>
        <dbReference type="EC" id="6.3.4.19"/>
    </reaction>
</comment>
<dbReference type="SUPFAM" id="SSF82829">
    <property type="entry name" value="MesJ substrate recognition domain-like"/>
    <property type="match status" value="1"/>
</dbReference>
<comment type="similarity">
    <text evidence="8">Belongs to the tRNA(Ile)-lysidine synthase family.</text>
</comment>
<dbReference type="EMBL" id="BAVZ01000028">
    <property type="protein sequence ID" value="GAF10576.1"/>
    <property type="molecule type" value="Genomic_DNA"/>
</dbReference>
<dbReference type="eggNOG" id="COG0037">
    <property type="taxonomic scope" value="Bacteria"/>
</dbReference>
<dbReference type="SUPFAM" id="SSF56037">
    <property type="entry name" value="PheT/TilS domain"/>
    <property type="match status" value="1"/>
</dbReference>
<organism evidence="10 11">
    <name type="scientific">Paenibacillus pini JCM 16418</name>
    <dbReference type="NCBI Taxonomy" id="1236976"/>
    <lineage>
        <taxon>Bacteria</taxon>
        <taxon>Bacillati</taxon>
        <taxon>Bacillota</taxon>
        <taxon>Bacilli</taxon>
        <taxon>Bacillales</taxon>
        <taxon>Paenibacillaceae</taxon>
        <taxon>Paenibacillus</taxon>
    </lineage>
</organism>
<dbReference type="HAMAP" id="MF_01161">
    <property type="entry name" value="tRNA_Ile_lys_synt"/>
    <property type="match status" value="1"/>
</dbReference>
<dbReference type="GO" id="GO:0032267">
    <property type="term" value="F:tRNA(Ile)-lysidine synthase activity"/>
    <property type="evidence" value="ECO:0007669"/>
    <property type="project" value="UniProtKB-EC"/>
</dbReference>
<dbReference type="PANTHER" id="PTHR43033">
    <property type="entry name" value="TRNA(ILE)-LYSIDINE SYNTHASE-RELATED"/>
    <property type="match status" value="1"/>
</dbReference>
<evidence type="ECO:0000256" key="8">
    <source>
        <dbReference type="HAMAP-Rule" id="MF_01161"/>
    </source>
</evidence>
<evidence type="ECO:0000256" key="6">
    <source>
        <dbReference type="ARBA" id="ARBA00022840"/>
    </source>
</evidence>
<dbReference type="Proteomes" id="UP000019364">
    <property type="component" value="Unassembled WGS sequence"/>
</dbReference>
<keyword evidence="6 8" id="KW-0067">ATP-binding</keyword>
<dbReference type="EC" id="6.3.4.19" evidence="8"/>
<keyword evidence="5 8" id="KW-0547">Nucleotide-binding</keyword>
<proteinExistence type="inferred from homology"/>
<dbReference type="GO" id="GO:0005524">
    <property type="term" value="F:ATP binding"/>
    <property type="evidence" value="ECO:0007669"/>
    <property type="project" value="UniProtKB-UniRule"/>
</dbReference>
<dbReference type="InterPro" id="IPR014729">
    <property type="entry name" value="Rossmann-like_a/b/a_fold"/>
</dbReference>
<evidence type="ECO:0000256" key="7">
    <source>
        <dbReference type="ARBA" id="ARBA00048539"/>
    </source>
</evidence>
<sequence length="481" mass="54276">MDDTTNLNILKEHVLHVAAEHHLWSSHDIIVVAVSGGADSVALLHILYNISKTHTPLKLICAHVHHGFRKESDAEVELVRSLAEQMDIPFELTYANIPAYMEESGKGAQEASRDKRYDFLLQVASNYGARSIALAHHADDQAETVMMRLLRGSGPSGLTGMKYKRFEGNVELIRPFLRIYKTDLLQVCHQSGYPYATDNTNFQNKYTRNAIRLDVLPFLGQYNGQIAQSLNHLAEIMASEDEYMEQAAENAYHKLVQRSDGRLAFKVPSFLGLHAALQRRMIKLILNYLSAGSENTDFDTIEMVRRRIVQHDSTTWSLDLGGGLACIREYDMITVMPKQTDQTICYTYRLDAAVLELRMNEIGKVLRMTEQSPEEEYWEDTVEAGQQAVFDANELEFPLTLRPRLPGDTMKVMGLNGSKKVKDIFIDAKIPPSLRSRIPIVVDGSGNIVWIPGLRRSVHAKIDDHTLTVLHMAFFNDGSFG</sequence>
<dbReference type="InterPro" id="IPR012094">
    <property type="entry name" value="tRNA_Ile_lys_synt"/>
</dbReference>
<dbReference type="SUPFAM" id="SSF52402">
    <property type="entry name" value="Adenine nucleotide alpha hydrolases-like"/>
    <property type="match status" value="1"/>
</dbReference>
<dbReference type="NCBIfam" id="TIGR02433">
    <property type="entry name" value="lysidine_TilS_C"/>
    <property type="match status" value="1"/>
</dbReference>
<dbReference type="OrthoDB" id="9807403at2"/>